<keyword evidence="2" id="KW-0238">DNA-binding</keyword>
<dbReference type="InterPro" id="IPR050707">
    <property type="entry name" value="HTH_MetabolicPath_Reg"/>
</dbReference>
<dbReference type="InterPro" id="IPR036390">
    <property type="entry name" value="WH_DNA-bd_sf"/>
</dbReference>
<dbReference type="InterPro" id="IPR014757">
    <property type="entry name" value="Tscrpt_reg_IclR_C"/>
</dbReference>
<keyword evidence="3" id="KW-0804">Transcription</keyword>
<evidence type="ECO:0000256" key="4">
    <source>
        <dbReference type="SAM" id="MobiDB-lite"/>
    </source>
</evidence>
<dbReference type="PANTHER" id="PTHR30136">
    <property type="entry name" value="HELIX-TURN-HELIX TRANSCRIPTIONAL REGULATOR, ICLR FAMILY"/>
    <property type="match status" value="1"/>
</dbReference>
<evidence type="ECO:0000256" key="2">
    <source>
        <dbReference type="ARBA" id="ARBA00023125"/>
    </source>
</evidence>
<protein>
    <submittedName>
        <fullName evidence="7">IclR family transcriptional regulator</fullName>
    </submittedName>
</protein>
<dbReference type="InterPro" id="IPR029016">
    <property type="entry name" value="GAF-like_dom_sf"/>
</dbReference>
<keyword evidence="1" id="KW-0805">Transcription regulation</keyword>
<dbReference type="SUPFAM" id="SSF46785">
    <property type="entry name" value="Winged helix' DNA-binding domain"/>
    <property type="match status" value="1"/>
</dbReference>
<evidence type="ECO:0000259" key="6">
    <source>
        <dbReference type="PROSITE" id="PS51078"/>
    </source>
</evidence>
<dbReference type="GO" id="GO:0003700">
    <property type="term" value="F:DNA-binding transcription factor activity"/>
    <property type="evidence" value="ECO:0007669"/>
    <property type="project" value="TreeGrafter"/>
</dbReference>
<feature type="domain" description="HTH iclR-type" evidence="5">
    <location>
        <begin position="37"/>
        <end position="97"/>
    </location>
</feature>
<evidence type="ECO:0000313" key="7">
    <source>
        <dbReference type="EMBL" id="TYC13215.1"/>
    </source>
</evidence>
<gene>
    <name evidence="7" type="ORF">FXF65_22185</name>
</gene>
<dbReference type="Proteomes" id="UP000322634">
    <property type="component" value="Unassembled WGS sequence"/>
</dbReference>
<feature type="region of interest" description="Disordered" evidence="4">
    <location>
        <begin position="1"/>
        <end position="28"/>
    </location>
</feature>
<dbReference type="Gene3D" id="3.30.450.40">
    <property type="match status" value="1"/>
</dbReference>
<proteinExistence type="predicted"/>
<dbReference type="PROSITE" id="PS51078">
    <property type="entry name" value="ICLR_ED"/>
    <property type="match status" value="1"/>
</dbReference>
<name>A0A5D0U647_9ACTN</name>
<organism evidence="7 8">
    <name type="scientific">Actinomadura syzygii</name>
    <dbReference type="NCBI Taxonomy" id="1427538"/>
    <lineage>
        <taxon>Bacteria</taxon>
        <taxon>Bacillati</taxon>
        <taxon>Actinomycetota</taxon>
        <taxon>Actinomycetes</taxon>
        <taxon>Streptosporangiales</taxon>
        <taxon>Thermomonosporaceae</taxon>
        <taxon>Actinomadura</taxon>
    </lineage>
</organism>
<keyword evidence="8" id="KW-1185">Reference proteome</keyword>
<reference evidence="7 8" key="1">
    <citation type="submission" date="2019-08" db="EMBL/GenBank/DDBJ databases">
        <title>Actinomadura sp. nov. CYP1-5 isolated from mountain soil.</title>
        <authorList>
            <person name="Songsumanus A."/>
            <person name="Kuncharoen N."/>
            <person name="Kudo T."/>
            <person name="Yuki M."/>
            <person name="Igarashi Y."/>
            <person name="Tanasupawat S."/>
        </authorList>
    </citation>
    <scope>NUCLEOTIDE SEQUENCE [LARGE SCALE GENOMIC DNA]</scope>
    <source>
        <strain evidence="7 8">GKU157</strain>
    </source>
</reference>
<dbReference type="SMART" id="SM00346">
    <property type="entry name" value="HTH_ICLR"/>
    <property type="match status" value="1"/>
</dbReference>
<dbReference type="Gene3D" id="1.10.10.10">
    <property type="entry name" value="Winged helix-like DNA-binding domain superfamily/Winged helix DNA-binding domain"/>
    <property type="match status" value="1"/>
</dbReference>
<feature type="compositionally biased region" description="Basic and acidic residues" evidence="4">
    <location>
        <begin position="1"/>
        <end position="10"/>
    </location>
</feature>
<evidence type="ECO:0000256" key="3">
    <source>
        <dbReference type="ARBA" id="ARBA00023163"/>
    </source>
</evidence>
<feature type="compositionally biased region" description="Basic and acidic residues" evidence="4">
    <location>
        <begin position="18"/>
        <end position="28"/>
    </location>
</feature>
<dbReference type="AlphaFoldDB" id="A0A5D0U647"/>
<dbReference type="InterPro" id="IPR005471">
    <property type="entry name" value="Tscrpt_reg_IclR_N"/>
</dbReference>
<accession>A0A5D0U647</accession>
<dbReference type="OrthoDB" id="60629at2"/>
<dbReference type="PANTHER" id="PTHR30136:SF24">
    <property type="entry name" value="HTH-TYPE TRANSCRIPTIONAL REPRESSOR ALLR"/>
    <property type="match status" value="1"/>
</dbReference>
<dbReference type="GO" id="GO:0003677">
    <property type="term" value="F:DNA binding"/>
    <property type="evidence" value="ECO:0007669"/>
    <property type="project" value="UniProtKB-KW"/>
</dbReference>
<dbReference type="EMBL" id="VSFF01000008">
    <property type="protein sequence ID" value="TYC13215.1"/>
    <property type="molecule type" value="Genomic_DNA"/>
</dbReference>
<comment type="caution">
    <text evidence="7">The sequence shown here is derived from an EMBL/GenBank/DDBJ whole genome shotgun (WGS) entry which is preliminary data.</text>
</comment>
<dbReference type="Pfam" id="PF09339">
    <property type="entry name" value="HTH_IclR"/>
    <property type="match status" value="1"/>
</dbReference>
<evidence type="ECO:0000256" key="1">
    <source>
        <dbReference type="ARBA" id="ARBA00023015"/>
    </source>
</evidence>
<feature type="domain" description="IclR-ED" evidence="6">
    <location>
        <begin position="98"/>
        <end position="280"/>
    </location>
</feature>
<dbReference type="PROSITE" id="PS51077">
    <property type="entry name" value="HTH_ICLR"/>
    <property type="match status" value="1"/>
</dbReference>
<dbReference type="SUPFAM" id="SSF55781">
    <property type="entry name" value="GAF domain-like"/>
    <property type="match status" value="1"/>
</dbReference>
<dbReference type="GO" id="GO:0045892">
    <property type="term" value="P:negative regulation of DNA-templated transcription"/>
    <property type="evidence" value="ECO:0007669"/>
    <property type="project" value="TreeGrafter"/>
</dbReference>
<evidence type="ECO:0000313" key="8">
    <source>
        <dbReference type="Proteomes" id="UP000322634"/>
    </source>
</evidence>
<dbReference type="Pfam" id="PF01614">
    <property type="entry name" value="IclR_C"/>
    <property type="match status" value="1"/>
</dbReference>
<sequence length="280" mass="30683">MSMARQRDQTSEQTGEQTGDRASERALAREGDKLDPRSVVGKIEIILDAFTIDDVELSLAELVRRTGLPRTTVHRICQVVTTWGILERSGIDYRLGLRLFELGQRVPHQRILRDAGRPYMQGLLYRTQAVVHLAVLDGLEALVIERLSPFRQPTRHTQIAGRMPLHCTAVGKALLAYAKPSLLTEVLRAGLPRRTPRTITSALHLNQALERTRESGIATEVEEMHVGYLAVAAPVLNSENRAIAAISVTSPLHSHSADQLGDLAKEAAAGIGATLRAAYG</sequence>
<evidence type="ECO:0000259" key="5">
    <source>
        <dbReference type="PROSITE" id="PS51077"/>
    </source>
</evidence>
<dbReference type="InterPro" id="IPR036388">
    <property type="entry name" value="WH-like_DNA-bd_sf"/>
</dbReference>